<dbReference type="Pfam" id="PF00356">
    <property type="entry name" value="LacI"/>
    <property type="match status" value="1"/>
</dbReference>
<dbReference type="Gene3D" id="3.40.50.2300">
    <property type="match status" value="2"/>
</dbReference>
<dbReference type="SMART" id="SM00354">
    <property type="entry name" value="HTH_LACI"/>
    <property type="match status" value="1"/>
</dbReference>
<evidence type="ECO:0000256" key="1">
    <source>
        <dbReference type="ARBA" id="ARBA00023015"/>
    </source>
</evidence>
<evidence type="ECO:0000313" key="5">
    <source>
        <dbReference type="EMBL" id="EMZ20613.1"/>
    </source>
</evidence>
<evidence type="ECO:0000256" key="3">
    <source>
        <dbReference type="ARBA" id="ARBA00023163"/>
    </source>
</evidence>
<comment type="caution">
    <text evidence="5">The sequence shown here is derived from an EMBL/GenBank/DDBJ whole genome shotgun (WGS) entry which is preliminary data.</text>
</comment>
<dbReference type="STRING" id="1235802.C823_04911"/>
<dbReference type="HOGENOM" id="CLU_037628_6_1_9"/>
<dbReference type="SUPFAM" id="SSF53822">
    <property type="entry name" value="Periplasmic binding protein-like I"/>
    <property type="match status" value="1"/>
</dbReference>
<accession>N2A2A5</accession>
<evidence type="ECO:0000256" key="2">
    <source>
        <dbReference type="ARBA" id="ARBA00023125"/>
    </source>
</evidence>
<gene>
    <name evidence="5" type="ORF">C823_04911</name>
</gene>
<dbReference type="Proteomes" id="UP000012589">
    <property type="component" value="Unassembled WGS sequence"/>
</dbReference>
<dbReference type="GO" id="GO:0000976">
    <property type="term" value="F:transcription cis-regulatory region binding"/>
    <property type="evidence" value="ECO:0007669"/>
    <property type="project" value="TreeGrafter"/>
</dbReference>
<sequence>MSDITIRDIAKLCGVGVSTVSRAMNDHPDINPETKAKIMQAIEQHNYIPNNSARNLKRSESNTIALLMKGIDNPFFQGMFHMFEEMLSRKNYTLILQKVGFDEDEVNVALELEKEKKLKGIIFLGGRIRENTQDFALLSVPYILCTVRQPQLPGERAAHFVAIDDVKESFKIVDYLCSLGHRRIAIITSLQEERGVGSLRYEGYCKALEKNGIKPDPGLVCYMKHNLASFSAENGYAVTQELLASGKKFTAVFAASDMTAIGVCKAILESGNRIPQDYSVAGFDGLNLTHFYHPSITTIHQPIDEMVKAAVRMLSALIEGEPCEGGQIFEARLEIQESTGPANSAVRTDG</sequence>
<dbReference type="InterPro" id="IPR028082">
    <property type="entry name" value="Peripla_BP_I"/>
</dbReference>
<dbReference type="InterPro" id="IPR010982">
    <property type="entry name" value="Lambda_DNA-bd_dom_sf"/>
</dbReference>
<dbReference type="Gene3D" id="1.10.260.40">
    <property type="entry name" value="lambda repressor-like DNA-binding domains"/>
    <property type="match status" value="1"/>
</dbReference>
<feature type="domain" description="HTH lacI-type" evidence="4">
    <location>
        <begin position="4"/>
        <end position="58"/>
    </location>
</feature>
<dbReference type="EMBL" id="AQFT01000141">
    <property type="protein sequence ID" value="EMZ20613.1"/>
    <property type="molecule type" value="Genomic_DNA"/>
</dbReference>
<dbReference type="OrthoDB" id="1776574at2"/>
<proteinExistence type="predicted"/>
<reference evidence="5 6" key="1">
    <citation type="journal article" date="2014" name="Genome Announc.">
        <title>Draft genome sequences of the altered schaedler flora, a defined bacterial community from gnotobiotic mice.</title>
        <authorList>
            <person name="Wannemuehler M.J."/>
            <person name="Overstreet A.M."/>
            <person name="Ward D.V."/>
            <person name="Phillips G.J."/>
        </authorList>
    </citation>
    <scope>NUCLEOTIDE SEQUENCE [LARGE SCALE GENOMIC DNA]</scope>
    <source>
        <strain evidence="5 6">ASF492</strain>
    </source>
</reference>
<keyword evidence="1" id="KW-0805">Transcription regulation</keyword>
<evidence type="ECO:0000313" key="6">
    <source>
        <dbReference type="Proteomes" id="UP000012589"/>
    </source>
</evidence>
<dbReference type="PANTHER" id="PTHR30146:SF109">
    <property type="entry name" value="HTH-TYPE TRANSCRIPTIONAL REGULATOR GALS"/>
    <property type="match status" value="1"/>
</dbReference>
<evidence type="ECO:0000259" key="4">
    <source>
        <dbReference type="PROSITE" id="PS50932"/>
    </source>
</evidence>
<dbReference type="Pfam" id="PF13377">
    <property type="entry name" value="Peripla_BP_3"/>
    <property type="match status" value="1"/>
</dbReference>
<dbReference type="PROSITE" id="PS50932">
    <property type="entry name" value="HTH_LACI_2"/>
    <property type="match status" value="1"/>
</dbReference>
<dbReference type="InterPro" id="IPR000843">
    <property type="entry name" value="HTH_LacI"/>
</dbReference>
<dbReference type="InterPro" id="IPR046335">
    <property type="entry name" value="LacI/GalR-like_sensor"/>
</dbReference>
<dbReference type="CDD" id="cd01392">
    <property type="entry name" value="HTH_LacI"/>
    <property type="match status" value="1"/>
</dbReference>
<keyword evidence="2" id="KW-0238">DNA-binding</keyword>
<dbReference type="GO" id="GO:0003700">
    <property type="term" value="F:DNA-binding transcription factor activity"/>
    <property type="evidence" value="ECO:0007669"/>
    <property type="project" value="TreeGrafter"/>
</dbReference>
<dbReference type="AlphaFoldDB" id="N2A2A5"/>
<dbReference type="eggNOG" id="COG1609">
    <property type="taxonomic scope" value="Bacteria"/>
</dbReference>
<name>N2A2A5_9FIRM</name>
<dbReference type="CDD" id="cd06267">
    <property type="entry name" value="PBP1_LacI_sugar_binding-like"/>
    <property type="match status" value="1"/>
</dbReference>
<keyword evidence="6" id="KW-1185">Reference proteome</keyword>
<dbReference type="PANTHER" id="PTHR30146">
    <property type="entry name" value="LACI-RELATED TRANSCRIPTIONAL REPRESSOR"/>
    <property type="match status" value="1"/>
</dbReference>
<dbReference type="PATRIC" id="fig|1235802.3.peg.5172"/>
<dbReference type="SUPFAM" id="SSF47413">
    <property type="entry name" value="lambda repressor-like DNA-binding domains"/>
    <property type="match status" value="1"/>
</dbReference>
<keyword evidence="3" id="KW-0804">Transcription</keyword>
<organism evidence="5 6">
    <name type="scientific">Eubacterium plexicaudatum ASF492</name>
    <dbReference type="NCBI Taxonomy" id="1235802"/>
    <lineage>
        <taxon>Bacteria</taxon>
        <taxon>Bacillati</taxon>
        <taxon>Bacillota</taxon>
        <taxon>Clostridia</taxon>
        <taxon>Eubacteriales</taxon>
        <taxon>Eubacteriaceae</taxon>
        <taxon>Eubacterium</taxon>
    </lineage>
</organism>
<protein>
    <recommendedName>
        <fullName evidence="4">HTH lacI-type domain-containing protein</fullName>
    </recommendedName>
</protein>